<keyword evidence="12" id="KW-1015">Disulfide bond</keyword>
<comment type="similarity">
    <text evidence="4">Belongs to the complex I NDUFB7 subunit family.</text>
</comment>
<keyword evidence="9" id="KW-0249">Electron transport</keyword>
<proteinExistence type="inferred from homology"/>
<keyword evidence="15" id="KW-1185">Reference proteome</keyword>
<comment type="subcellular location">
    <subcellularLocation>
        <location evidence="3">Mitochondrion inner membrane</location>
        <topology evidence="3">Peripheral membrane protein</topology>
    </subcellularLocation>
    <subcellularLocation>
        <location evidence="2">Mitochondrion intermembrane space</location>
    </subcellularLocation>
</comment>
<keyword evidence="10" id="KW-0496">Mitochondrion</keyword>
<evidence type="ECO:0000256" key="2">
    <source>
        <dbReference type="ARBA" id="ARBA00004569"/>
    </source>
</evidence>
<comment type="function">
    <text evidence="1">Accessory subunit of the mitochondrial membrane respiratory chain NADH dehydrogenase (Complex I), that is believed not to be involved in catalysis. Complex I functions in the transfer of electrons from NADH to the respiratory chain. The immediate electron acceptor for the enzyme is believed to be ubiquinone.</text>
</comment>
<organism evidence="14 15">
    <name type="scientific">Tieghemostelium lacteum</name>
    <name type="common">Slime mold</name>
    <name type="synonym">Dictyostelium lacteum</name>
    <dbReference type="NCBI Taxonomy" id="361077"/>
    <lineage>
        <taxon>Eukaryota</taxon>
        <taxon>Amoebozoa</taxon>
        <taxon>Evosea</taxon>
        <taxon>Eumycetozoa</taxon>
        <taxon>Dictyostelia</taxon>
        <taxon>Dictyosteliales</taxon>
        <taxon>Raperosteliaceae</taxon>
        <taxon>Tieghemostelium</taxon>
    </lineage>
</organism>
<keyword evidence="8" id="KW-0999">Mitochondrion inner membrane</keyword>
<keyword evidence="6" id="KW-0813">Transport</keyword>
<evidence type="ECO:0000256" key="7">
    <source>
        <dbReference type="ARBA" id="ARBA00022660"/>
    </source>
</evidence>
<evidence type="ECO:0000256" key="11">
    <source>
        <dbReference type="ARBA" id="ARBA00023136"/>
    </source>
</evidence>
<evidence type="ECO:0000256" key="1">
    <source>
        <dbReference type="ARBA" id="ARBA00003195"/>
    </source>
</evidence>
<dbReference type="FunCoup" id="A0A152A9I5">
    <property type="interactions" value="436"/>
</dbReference>
<evidence type="ECO:0000313" key="15">
    <source>
        <dbReference type="Proteomes" id="UP000076078"/>
    </source>
</evidence>
<evidence type="ECO:0000256" key="8">
    <source>
        <dbReference type="ARBA" id="ARBA00022792"/>
    </source>
</evidence>
<dbReference type="EMBL" id="LODT01000001">
    <property type="protein sequence ID" value="KYR02791.1"/>
    <property type="molecule type" value="Genomic_DNA"/>
</dbReference>
<dbReference type="OMA" id="YRDSCAN"/>
<sequence length="98" mass="11949">MISTQKELDDNNVPLNFRDFCSHLLIDLNNCRVKNYYLPWRCSEERHAYEQCQYDEYIIRMGQKEQLVADQKRQEQEKNNKNKEEINTDEPYDSRKLS</sequence>
<evidence type="ECO:0000313" key="14">
    <source>
        <dbReference type="EMBL" id="KYR02791.1"/>
    </source>
</evidence>
<keyword evidence="11" id="KW-0472">Membrane</keyword>
<evidence type="ECO:0000256" key="5">
    <source>
        <dbReference type="ARBA" id="ARBA00018677"/>
    </source>
</evidence>
<reference evidence="14 15" key="1">
    <citation type="submission" date="2015-12" db="EMBL/GenBank/DDBJ databases">
        <title>Dictyostelia acquired genes for synthesis and detection of signals that induce cell-type specialization by lateral gene transfer from prokaryotes.</title>
        <authorList>
            <person name="Gloeckner G."/>
            <person name="Schaap P."/>
        </authorList>
    </citation>
    <scope>NUCLEOTIDE SEQUENCE [LARGE SCALE GENOMIC DNA]</scope>
    <source>
        <strain evidence="14 15">TK</strain>
    </source>
</reference>
<feature type="region of interest" description="Disordered" evidence="13">
    <location>
        <begin position="68"/>
        <end position="98"/>
    </location>
</feature>
<dbReference type="GO" id="GO:0005743">
    <property type="term" value="C:mitochondrial inner membrane"/>
    <property type="evidence" value="ECO:0007669"/>
    <property type="project" value="UniProtKB-SubCell"/>
</dbReference>
<protein>
    <recommendedName>
        <fullName evidence="5">NADH dehydrogenase [ubiquinone] 1 beta subcomplex subunit 7</fullName>
    </recommendedName>
</protein>
<evidence type="ECO:0000256" key="6">
    <source>
        <dbReference type="ARBA" id="ARBA00022448"/>
    </source>
</evidence>
<dbReference type="InParanoid" id="A0A152A9I5"/>
<name>A0A152A9I5_TIELA</name>
<feature type="compositionally biased region" description="Basic and acidic residues" evidence="13">
    <location>
        <begin position="70"/>
        <end position="98"/>
    </location>
</feature>
<dbReference type="STRING" id="361077.A0A152A9I5"/>
<evidence type="ECO:0000256" key="12">
    <source>
        <dbReference type="ARBA" id="ARBA00023157"/>
    </source>
</evidence>
<dbReference type="PANTHER" id="PTHR20900">
    <property type="entry name" value="NADH:UBIQUINONE OXIDOREDUCTASE B18-LIKE SUBUNIT"/>
    <property type="match status" value="1"/>
</dbReference>
<evidence type="ECO:0000256" key="9">
    <source>
        <dbReference type="ARBA" id="ARBA00022982"/>
    </source>
</evidence>
<evidence type="ECO:0000256" key="4">
    <source>
        <dbReference type="ARBA" id="ARBA00008006"/>
    </source>
</evidence>
<accession>A0A152A9I5</accession>
<evidence type="ECO:0000256" key="13">
    <source>
        <dbReference type="SAM" id="MobiDB-lite"/>
    </source>
</evidence>
<dbReference type="Pfam" id="PF05676">
    <property type="entry name" value="NDUF_B7"/>
    <property type="match status" value="1"/>
</dbReference>
<dbReference type="InterPro" id="IPR008698">
    <property type="entry name" value="NDUB7"/>
</dbReference>
<dbReference type="OrthoDB" id="268414at2759"/>
<keyword evidence="7" id="KW-0679">Respiratory chain</keyword>
<dbReference type="GO" id="GO:0005758">
    <property type="term" value="C:mitochondrial intermembrane space"/>
    <property type="evidence" value="ECO:0007669"/>
    <property type="project" value="UniProtKB-SubCell"/>
</dbReference>
<comment type="caution">
    <text evidence="14">The sequence shown here is derived from an EMBL/GenBank/DDBJ whole genome shotgun (WGS) entry which is preliminary data.</text>
</comment>
<dbReference type="PROSITE" id="PS51808">
    <property type="entry name" value="CHCH"/>
    <property type="match status" value="1"/>
</dbReference>
<evidence type="ECO:0000256" key="10">
    <source>
        <dbReference type="ARBA" id="ARBA00023128"/>
    </source>
</evidence>
<dbReference type="Proteomes" id="UP000076078">
    <property type="component" value="Unassembled WGS sequence"/>
</dbReference>
<evidence type="ECO:0000256" key="3">
    <source>
        <dbReference type="ARBA" id="ARBA00004637"/>
    </source>
</evidence>
<gene>
    <name evidence="14" type="ORF">DLAC_00256</name>
</gene>
<dbReference type="AlphaFoldDB" id="A0A152A9I5"/>
<dbReference type="PANTHER" id="PTHR20900:SF0">
    <property type="entry name" value="NADH DEHYDROGENASE [UBIQUINONE] 1 BETA SUBCOMPLEX SUBUNIT 7"/>
    <property type="match status" value="1"/>
</dbReference>